<accession>A0A6A6ZCZ5</accession>
<protein>
    <submittedName>
        <fullName evidence="2">Uncharacterized protein</fullName>
    </submittedName>
</protein>
<proteinExistence type="predicted"/>
<dbReference type="Proteomes" id="UP000799424">
    <property type="component" value="Unassembled WGS sequence"/>
</dbReference>
<dbReference type="EMBL" id="MU006250">
    <property type="protein sequence ID" value="KAF2818589.1"/>
    <property type="molecule type" value="Genomic_DNA"/>
</dbReference>
<evidence type="ECO:0000313" key="2">
    <source>
        <dbReference type="EMBL" id="KAF2818589.1"/>
    </source>
</evidence>
<dbReference type="OrthoDB" id="3668852at2759"/>
<sequence>GSFCLVPHDVISNTWLEYTLRVPEFNIWLELVKKVNPDVFEAAQILDSWLGPEGIAGGAISEKTPLGIEAEPAMTIQEIQDSEDSDDDSEGVEASQSQTSPKSRTPIPRLRQLTLSFSCAISITFLDIF</sequence>
<organism evidence="2 3">
    <name type="scientific">Ophiobolus disseminans</name>
    <dbReference type="NCBI Taxonomy" id="1469910"/>
    <lineage>
        <taxon>Eukaryota</taxon>
        <taxon>Fungi</taxon>
        <taxon>Dikarya</taxon>
        <taxon>Ascomycota</taxon>
        <taxon>Pezizomycotina</taxon>
        <taxon>Dothideomycetes</taxon>
        <taxon>Pleosporomycetidae</taxon>
        <taxon>Pleosporales</taxon>
        <taxon>Pleosporineae</taxon>
        <taxon>Phaeosphaeriaceae</taxon>
        <taxon>Ophiobolus</taxon>
    </lineage>
</organism>
<gene>
    <name evidence="2" type="ORF">CC86DRAFT_308637</name>
</gene>
<name>A0A6A6ZCZ5_9PLEO</name>
<feature type="compositionally biased region" description="Acidic residues" evidence="1">
    <location>
        <begin position="80"/>
        <end position="91"/>
    </location>
</feature>
<evidence type="ECO:0000313" key="3">
    <source>
        <dbReference type="Proteomes" id="UP000799424"/>
    </source>
</evidence>
<evidence type="ECO:0000256" key="1">
    <source>
        <dbReference type="SAM" id="MobiDB-lite"/>
    </source>
</evidence>
<feature type="non-terminal residue" evidence="2">
    <location>
        <position position="1"/>
    </location>
</feature>
<reference evidence="2" key="1">
    <citation type="journal article" date="2020" name="Stud. Mycol.">
        <title>101 Dothideomycetes genomes: a test case for predicting lifestyles and emergence of pathogens.</title>
        <authorList>
            <person name="Haridas S."/>
            <person name="Albert R."/>
            <person name="Binder M."/>
            <person name="Bloem J."/>
            <person name="Labutti K."/>
            <person name="Salamov A."/>
            <person name="Andreopoulos B."/>
            <person name="Baker S."/>
            <person name="Barry K."/>
            <person name="Bills G."/>
            <person name="Bluhm B."/>
            <person name="Cannon C."/>
            <person name="Castanera R."/>
            <person name="Culley D."/>
            <person name="Daum C."/>
            <person name="Ezra D."/>
            <person name="Gonzalez J."/>
            <person name="Henrissat B."/>
            <person name="Kuo A."/>
            <person name="Liang C."/>
            <person name="Lipzen A."/>
            <person name="Lutzoni F."/>
            <person name="Magnuson J."/>
            <person name="Mondo S."/>
            <person name="Nolan M."/>
            <person name="Ohm R."/>
            <person name="Pangilinan J."/>
            <person name="Park H.-J."/>
            <person name="Ramirez L."/>
            <person name="Alfaro M."/>
            <person name="Sun H."/>
            <person name="Tritt A."/>
            <person name="Yoshinaga Y."/>
            <person name="Zwiers L.-H."/>
            <person name="Turgeon B."/>
            <person name="Goodwin S."/>
            <person name="Spatafora J."/>
            <person name="Crous P."/>
            <person name="Grigoriev I."/>
        </authorList>
    </citation>
    <scope>NUCLEOTIDE SEQUENCE</scope>
    <source>
        <strain evidence="2">CBS 113818</strain>
    </source>
</reference>
<keyword evidence="3" id="KW-1185">Reference proteome</keyword>
<feature type="region of interest" description="Disordered" evidence="1">
    <location>
        <begin position="76"/>
        <end position="107"/>
    </location>
</feature>
<dbReference type="AlphaFoldDB" id="A0A6A6ZCZ5"/>
<feature type="compositionally biased region" description="Polar residues" evidence="1">
    <location>
        <begin position="94"/>
        <end position="103"/>
    </location>
</feature>